<keyword evidence="17" id="KW-0325">Glycoprotein</keyword>
<evidence type="ECO:0000256" key="12">
    <source>
        <dbReference type="ARBA" id="ARBA00022968"/>
    </source>
</evidence>
<dbReference type="InterPro" id="IPR003406">
    <property type="entry name" value="Glyco_trans_14"/>
</dbReference>
<keyword evidence="7" id="KW-0328">Glycosyltransferase</keyword>
<evidence type="ECO:0000256" key="18">
    <source>
        <dbReference type="ARBA" id="ARBA00042865"/>
    </source>
</evidence>
<keyword evidence="11" id="KW-0256">Endoplasmic reticulum</keyword>
<evidence type="ECO:0000256" key="16">
    <source>
        <dbReference type="ARBA" id="ARBA00023157"/>
    </source>
</evidence>
<evidence type="ECO:0000256" key="10">
    <source>
        <dbReference type="ARBA" id="ARBA00022723"/>
    </source>
</evidence>
<dbReference type="InterPro" id="IPR043538">
    <property type="entry name" value="XYLT"/>
</dbReference>
<evidence type="ECO:0000313" key="24">
    <source>
        <dbReference type="Proteomes" id="UP001648503"/>
    </source>
</evidence>
<evidence type="ECO:0000256" key="14">
    <source>
        <dbReference type="ARBA" id="ARBA00023034"/>
    </source>
</evidence>
<gene>
    <name evidence="23" type="ORF">BASA50_006886</name>
</gene>
<keyword evidence="10" id="KW-0479">Metal-binding</keyword>
<comment type="subcellular location">
    <subcellularLocation>
        <location evidence="2">Endoplasmic reticulum membrane</location>
        <topology evidence="2">Single-pass type II membrane protein</topology>
    </subcellularLocation>
    <subcellularLocation>
        <location evidence="1">Golgi apparatus membrane</location>
        <topology evidence="1">Single-pass type II membrane protein</topology>
    </subcellularLocation>
</comment>
<feature type="transmembrane region" description="Helical" evidence="21">
    <location>
        <begin position="21"/>
        <end position="47"/>
    </location>
</feature>
<feature type="region of interest" description="Disordered" evidence="20">
    <location>
        <begin position="51"/>
        <end position="99"/>
    </location>
</feature>
<evidence type="ECO:0000256" key="17">
    <source>
        <dbReference type="ARBA" id="ARBA00023180"/>
    </source>
</evidence>
<evidence type="ECO:0000256" key="20">
    <source>
        <dbReference type="SAM" id="MobiDB-lite"/>
    </source>
</evidence>
<feature type="domain" description="Nucleotide-diphospho-sugar transferase" evidence="22">
    <location>
        <begin position="623"/>
        <end position="778"/>
    </location>
</feature>
<name>A0ABQ8FB82_9FUNG</name>
<dbReference type="Pfam" id="PF02485">
    <property type="entry name" value="Branch"/>
    <property type="match status" value="1"/>
</dbReference>
<dbReference type="InterPro" id="IPR005069">
    <property type="entry name" value="Nucl-diP-sugar_transferase"/>
</dbReference>
<dbReference type="EMBL" id="JAFCIX010000340">
    <property type="protein sequence ID" value="KAH6593975.1"/>
    <property type="molecule type" value="Genomic_DNA"/>
</dbReference>
<evidence type="ECO:0000256" key="8">
    <source>
        <dbReference type="ARBA" id="ARBA00022679"/>
    </source>
</evidence>
<dbReference type="Pfam" id="PF03407">
    <property type="entry name" value="Nucleotid_trans"/>
    <property type="match status" value="1"/>
</dbReference>
<keyword evidence="9 21" id="KW-0812">Transmembrane</keyword>
<comment type="caution">
    <text evidence="23">The sequence shown here is derived from an EMBL/GenBank/DDBJ whole genome shotgun (WGS) entry which is preliminary data.</text>
</comment>
<evidence type="ECO:0000256" key="4">
    <source>
        <dbReference type="ARBA" id="ARBA00005093"/>
    </source>
</evidence>
<evidence type="ECO:0000256" key="15">
    <source>
        <dbReference type="ARBA" id="ARBA00023136"/>
    </source>
</evidence>
<evidence type="ECO:0000256" key="3">
    <source>
        <dbReference type="ARBA" id="ARBA00004840"/>
    </source>
</evidence>
<organism evidence="23 24">
    <name type="scientific">Batrachochytrium salamandrivorans</name>
    <dbReference type="NCBI Taxonomy" id="1357716"/>
    <lineage>
        <taxon>Eukaryota</taxon>
        <taxon>Fungi</taxon>
        <taxon>Fungi incertae sedis</taxon>
        <taxon>Chytridiomycota</taxon>
        <taxon>Chytridiomycota incertae sedis</taxon>
        <taxon>Chytridiomycetes</taxon>
        <taxon>Rhizophydiales</taxon>
        <taxon>Rhizophydiales incertae sedis</taxon>
        <taxon>Batrachochytrium</taxon>
    </lineage>
</organism>
<dbReference type="PANTHER" id="PTHR46025">
    <property type="entry name" value="XYLOSYLTRANSFERASE OXT"/>
    <property type="match status" value="1"/>
</dbReference>
<keyword evidence="15 21" id="KW-0472">Membrane</keyword>
<keyword evidence="8" id="KW-0808">Transferase</keyword>
<keyword evidence="16" id="KW-1015">Disulfide bond</keyword>
<comment type="pathway">
    <text evidence="3">Glycan metabolism; chondroitin sulfate biosynthesis.</text>
</comment>
<protein>
    <recommendedName>
        <fullName evidence="6">protein xylosyltransferase</fullName>
        <ecNumber evidence="6">2.4.2.26</ecNumber>
    </recommendedName>
    <alternativeName>
        <fullName evidence="18">Peptide O-xylosyltransferase</fullName>
    </alternativeName>
</protein>
<evidence type="ECO:0000256" key="7">
    <source>
        <dbReference type="ARBA" id="ARBA00022676"/>
    </source>
</evidence>
<reference evidence="23 24" key="1">
    <citation type="submission" date="2021-02" db="EMBL/GenBank/DDBJ databases">
        <title>Variation within the Batrachochytrium salamandrivorans European outbreak.</title>
        <authorList>
            <person name="Kelly M."/>
            <person name="Pasmans F."/>
            <person name="Shea T.P."/>
            <person name="Munoz J.F."/>
            <person name="Carranza S."/>
            <person name="Cuomo C.A."/>
            <person name="Martel A."/>
        </authorList>
    </citation>
    <scope>NUCLEOTIDE SEQUENCE [LARGE SCALE GENOMIC DNA]</scope>
    <source>
        <strain evidence="23 24">AMFP18/2</strain>
    </source>
</reference>
<evidence type="ECO:0000313" key="23">
    <source>
        <dbReference type="EMBL" id="KAH6593975.1"/>
    </source>
</evidence>
<comment type="similarity">
    <text evidence="5">Belongs to the glycosyltransferase 14 family. XylT subfamily.</text>
</comment>
<keyword evidence="14" id="KW-0333">Golgi apparatus</keyword>
<evidence type="ECO:0000256" key="9">
    <source>
        <dbReference type="ARBA" id="ARBA00022692"/>
    </source>
</evidence>
<feature type="compositionally biased region" description="Low complexity" evidence="20">
    <location>
        <begin position="51"/>
        <end position="64"/>
    </location>
</feature>
<proteinExistence type="inferred from homology"/>
<sequence>MSLPLKVQLWVQQNLAGRSRLLRTVTILIVSMAVVIWALSAILGGMMKQQQPSSHSLPLDSPHQQDLSWQHQERVQPQSPPVTEHKQPPSSIKPLYPSPVQPSIDKDFVVVAGDRFYTPKAMPVLKTALDGRIFNASGFTFCDILNGARFDATVHIDVLGGSVAQVNPDRYTFVDAVDAKAHDIFQSVLYQSEFGDRKVKPNREELRRLSCYFSAEGNSAYANFTQTRLLVEVEPLNYFRDRLKAIVPHPSLIPGPRRKYLIAYLLMVHEENGFPHLRKLLETLDDGDAIILIHVDNRPKSNNLKVKIEDFIGQRERLLGSPTNVFLSKYRFSNIWGHSSLVFTQLSGFWELLDMADWDYVINLSNYDFPLRRNVDIHRILNKPNNRGKNFIEYWPDTEDLAERFYRAHIGDADFSSLFHPNGLGVTSWPFPRWRAYKHHQWMIVSPDFIRFLRSDSDALNFLAFSEHIYIPDESYFATVLVNSPQFSDTVVNDNKRYLRFAGGGAAHPSWLGYKDRFLFPAGEPEPSFFFIRKMNVFGTSFEEGRLLEWIDTHHMHSSFSIDGNEAQDNQPCKIEDASVRIACLKEFGDKFSVNNELVIVAVNRAFLVHAANLRCSLVHSGINNLVYWSLDIEVHESLISKGRLSIFLAGFPSTSERQDPSKPYFVKMMRYKPKVLAMFLEAGFNVWYMDADSVSLQDFRPEIVADESVHVHVALGNEKRIDINLAGEDADVPLASAGIMYLRNHPSSKLFIQHVLDMQTQSMLLSDQDAMRKVIANRDLVVTSFTTSQTAIKRRGLVRRSDYDVHKRSDDVYNPSNVDRTSLHIAEKINGKFPRGMDSHPAKIHIRYFDQFQFINGIILFDHTTEIPMNFDQFKVVHSRPLENPAATLSKWGLWFLDSKGTCANKDSSLLDARMKLLEQASVQGNWVR</sequence>
<dbReference type="EC" id="2.4.2.26" evidence="6"/>
<keyword evidence="12" id="KW-0735">Signal-anchor</keyword>
<comment type="pathway">
    <text evidence="4">Glycan metabolism; heparan sulfate biosynthesis.</text>
</comment>
<evidence type="ECO:0000256" key="11">
    <source>
        <dbReference type="ARBA" id="ARBA00022824"/>
    </source>
</evidence>
<comment type="catalytic activity">
    <reaction evidence="19">
        <text>UDP-alpha-D-xylose + L-seryl-[protein] = 3-O-(beta-D-xylosyl)-L-seryl-[protein] + UDP + H(+)</text>
        <dbReference type="Rhea" id="RHEA:50192"/>
        <dbReference type="Rhea" id="RHEA-COMP:9863"/>
        <dbReference type="Rhea" id="RHEA-COMP:12567"/>
        <dbReference type="ChEBI" id="CHEBI:15378"/>
        <dbReference type="ChEBI" id="CHEBI:29999"/>
        <dbReference type="ChEBI" id="CHEBI:57632"/>
        <dbReference type="ChEBI" id="CHEBI:58223"/>
        <dbReference type="ChEBI" id="CHEBI:132085"/>
        <dbReference type="EC" id="2.4.2.26"/>
    </reaction>
</comment>
<keyword evidence="24" id="KW-1185">Reference proteome</keyword>
<evidence type="ECO:0000259" key="22">
    <source>
        <dbReference type="Pfam" id="PF03407"/>
    </source>
</evidence>
<evidence type="ECO:0000256" key="13">
    <source>
        <dbReference type="ARBA" id="ARBA00022989"/>
    </source>
</evidence>
<dbReference type="PANTHER" id="PTHR46025:SF3">
    <property type="entry name" value="XYLOSYLTRANSFERASE OXT"/>
    <property type="match status" value="1"/>
</dbReference>
<dbReference type="Proteomes" id="UP001648503">
    <property type="component" value="Unassembled WGS sequence"/>
</dbReference>
<keyword evidence="13 21" id="KW-1133">Transmembrane helix</keyword>
<evidence type="ECO:0000256" key="2">
    <source>
        <dbReference type="ARBA" id="ARBA00004648"/>
    </source>
</evidence>
<evidence type="ECO:0000256" key="19">
    <source>
        <dbReference type="ARBA" id="ARBA00047847"/>
    </source>
</evidence>
<evidence type="ECO:0000256" key="1">
    <source>
        <dbReference type="ARBA" id="ARBA00004323"/>
    </source>
</evidence>
<evidence type="ECO:0000256" key="6">
    <source>
        <dbReference type="ARBA" id="ARBA00011972"/>
    </source>
</evidence>
<evidence type="ECO:0000256" key="21">
    <source>
        <dbReference type="SAM" id="Phobius"/>
    </source>
</evidence>
<evidence type="ECO:0000256" key="5">
    <source>
        <dbReference type="ARBA" id="ARBA00010195"/>
    </source>
</evidence>
<accession>A0ABQ8FB82</accession>